<evidence type="ECO:0000259" key="1">
    <source>
        <dbReference type="Pfam" id="PF02589"/>
    </source>
</evidence>
<dbReference type="PANTHER" id="PTHR36179">
    <property type="entry name" value="LUD_DOM DOMAIN-CONTAINING PROTEIN"/>
    <property type="match status" value="1"/>
</dbReference>
<proteinExistence type="predicted"/>
<dbReference type="Proteomes" id="UP000824099">
    <property type="component" value="Unassembled WGS sequence"/>
</dbReference>
<evidence type="ECO:0000313" key="2">
    <source>
        <dbReference type="EMBL" id="HIU64005.1"/>
    </source>
</evidence>
<dbReference type="EMBL" id="DVNI01000041">
    <property type="protein sequence ID" value="HIU64005.1"/>
    <property type="molecule type" value="Genomic_DNA"/>
</dbReference>
<feature type="domain" description="LUD" evidence="1">
    <location>
        <begin position="15"/>
        <end position="205"/>
    </location>
</feature>
<dbReference type="Pfam" id="PF02589">
    <property type="entry name" value="LUD_dom"/>
    <property type="match status" value="1"/>
</dbReference>
<organism evidence="2 3">
    <name type="scientific">Candidatus Avacidaminococcus intestinavium</name>
    <dbReference type="NCBI Taxonomy" id="2840684"/>
    <lineage>
        <taxon>Bacteria</taxon>
        <taxon>Bacillati</taxon>
        <taxon>Bacillota</taxon>
        <taxon>Negativicutes</taxon>
        <taxon>Acidaminococcales</taxon>
        <taxon>Acidaminococcaceae</taxon>
        <taxon>Acidaminococcaceae incertae sedis</taxon>
        <taxon>Candidatus Avacidaminococcus</taxon>
    </lineage>
</organism>
<name>A0A9D1MPQ7_9FIRM</name>
<dbReference type="PANTHER" id="PTHR36179:SF2">
    <property type="entry name" value="LUD DOMAIN-CONTAINING PROTEIN"/>
    <property type="match status" value="1"/>
</dbReference>
<dbReference type="InterPro" id="IPR009501">
    <property type="entry name" value="UCP020269"/>
</dbReference>
<comment type="caution">
    <text evidence="2">The sequence shown here is derived from an EMBL/GenBank/DDBJ whole genome shotgun (WGS) entry which is preliminary data.</text>
</comment>
<protein>
    <submittedName>
        <fullName evidence="2">Lactate utilization protein</fullName>
    </submittedName>
</protein>
<reference evidence="2" key="1">
    <citation type="submission" date="2020-10" db="EMBL/GenBank/DDBJ databases">
        <authorList>
            <person name="Gilroy R."/>
        </authorList>
    </citation>
    <scope>NUCLEOTIDE SEQUENCE</scope>
    <source>
        <strain evidence="2">CHK160-1198</strain>
    </source>
</reference>
<dbReference type="PIRSF" id="PIRSF020269">
    <property type="entry name" value="DUF1121"/>
    <property type="match status" value="1"/>
</dbReference>
<evidence type="ECO:0000313" key="3">
    <source>
        <dbReference type="Proteomes" id="UP000824099"/>
    </source>
</evidence>
<reference evidence="2" key="2">
    <citation type="journal article" date="2021" name="PeerJ">
        <title>Extensive microbial diversity within the chicken gut microbiome revealed by metagenomics and culture.</title>
        <authorList>
            <person name="Gilroy R."/>
            <person name="Ravi A."/>
            <person name="Getino M."/>
            <person name="Pursley I."/>
            <person name="Horton D.L."/>
            <person name="Alikhan N.F."/>
            <person name="Baker D."/>
            <person name="Gharbi K."/>
            <person name="Hall N."/>
            <person name="Watson M."/>
            <person name="Adriaenssens E.M."/>
            <person name="Foster-Nyarko E."/>
            <person name="Jarju S."/>
            <person name="Secka A."/>
            <person name="Antonio M."/>
            <person name="Oren A."/>
            <person name="Chaudhuri R.R."/>
            <person name="La Ragione R."/>
            <person name="Hildebrand F."/>
            <person name="Pallen M.J."/>
        </authorList>
    </citation>
    <scope>NUCLEOTIDE SEQUENCE</scope>
    <source>
        <strain evidence="2">CHK160-1198</strain>
    </source>
</reference>
<dbReference type="InterPro" id="IPR003741">
    <property type="entry name" value="LUD_dom"/>
</dbReference>
<dbReference type="InterPro" id="IPR037171">
    <property type="entry name" value="NagB/RpiA_transferase-like"/>
</dbReference>
<sequence length="211" mass="22925">MSSILERHYELIGRKAVDALRKNRFKAEFVKSSDEAIAAAMSLITKEDSIGLGGSMTVEGLGLEKLLSAQGNLLYNHQGLPPEEAYLVRRKQLTADVFLCSSNAVTLTGELINVDGAGNRVAAMTFGPKRVVVIVGANKIVKDEEDGRRRIKMTAAPMNTDRLKRKTPCVSIGYCVECDSPERICSLTSILHKAPMGSDFHVIVVGEALGY</sequence>
<dbReference type="AlphaFoldDB" id="A0A9D1MPQ7"/>
<gene>
    <name evidence="2" type="ORF">IAB06_03050</name>
</gene>
<accession>A0A9D1MPQ7</accession>
<dbReference type="SUPFAM" id="SSF100950">
    <property type="entry name" value="NagB/RpiA/CoA transferase-like"/>
    <property type="match status" value="1"/>
</dbReference>